<proteinExistence type="predicted"/>
<keyword evidence="2" id="KW-1185">Reference proteome</keyword>
<protein>
    <submittedName>
        <fullName evidence="1">Uncharacterized protein</fullName>
    </submittedName>
</protein>
<evidence type="ECO:0000313" key="2">
    <source>
        <dbReference type="Proteomes" id="UP001176941"/>
    </source>
</evidence>
<feature type="non-terminal residue" evidence="1">
    <location>
        <position position="101"/>
    </location>
</feature>
<organism evidence="1 2">
    <name type="scientific">Rangifer tarandus platyrhynchus</name>
    <name type="common">Svalbard reindeer</name>
    <dbReference type="NCBI Taxonomy" id="3082113"/>
    <lineage>
        <taxon>Eukaryota</taxon>
        <taxon>Metazoa</taxon>
        <taxon>Chordata</taxon>
        <taxon>Craniata</taxon>
        <taxon>Vertebrata</taxon>
        <taxon>Euteleostomi</taxon>
        <taxon>Mammalia</taxon>
        <taxon>Eutheria</taxon>
        <taxon>Laurasiatheria</taxon>
        <taxon>Artiodactyla</taxon>
        <taxon>Ruminantia</taxon>
        <taxon>Pecora</taxon>
        <taxon>Cervidae</taxon>
        <taxon>Odocoileinae</taxon>
        <taxon>Rangifer</taxon>
    </lineage>
</organism>
<name>A0ABN8XM85_RANTA</name>
<feature type="non-terminal residue" evidence="1">
    <location>
        <position position="1"/>
    </location>
</feature>
<comment type="caution">
    <text evidence="1">The sequence shown here is derived from an EMBL/GenBank/DDBJ whole genome shotgun (WGS) entry which is preliminary data.</text>
</comment>
<sequence length="101" mass="10904">TPKVRLETPLRVPSRTGLVTAQPARPPMGGYGDPVGMEGLSSLTKSCSFQVPLMRLRTRAAPVLAQTAWNGSRQVSTETPVTAFQSEVLQLVPQCSFDFSN</sequence>
<accession>A0ABN8XM85</accession>
<evidence type="ECO:0000313" key="1">
    <source>
        <dbReference type="EMBL" id="CAI9150548.1"/>
    </source>
</evidence>
<reference evidence="1" key="1">
    <citation type="submission" date="2023-04" db="EMBL/GenBank/DDBJ databases">
        <authorList>
            <consortium name="ELIXIR-Norway"/>
        </authorList>
    </citation>
    <scope>NUCLEOTIDE SEQUENCE [LARGE SCALE GENOMIC DNA]</scope>
</reference>
<dbReference type="EMBL" id="CATKSN020000925">
    <property type="protein sequence ID" value="CAI9150548.1"/>
    <property type="molecule type" value="Genomic_DNA"/>
</dbReference>
<dbReference type="Proteomes" id="UP001176941">
    <property type="component" value="Unassembled WGS sequence"/>
</dbReference>
<gene>
    <name evidence="1" type="ORF">MRATA1EN1_LOCUS32166</name>
</gene>